<evidence type="ECO:0000313" key="1">
    <source>
        <dbReference type="EMBL" id="CAB5238372.1"/>
    </source>
</evidence>
<reference evidence="1" key="1">
    <citation type="submission" date="2020-05" db="EMBL/GenBank/DDBJ databases">
        <authorList>
            <person name="Chiriac C."/>
            <person name="Salcher M."/>
            <person name="Ghai R."/>
            <person name="Kavagutti S V."/>
        </authorList>
    </citation>
    <scope>NUCLEOTIDE SEQUENCE</scope>
</reference>
<proteinExistence type="predicted"/>
<dbReference type="EMBL" id="LR798458">
    <property type="protein sequence ID" value="CAB5238372.1"/>
    <property type="molecule type" value="Genomic_DNA"/>
</dbReference>
<dbReference type="InterPro" id="IPR036390">
    <property type="entry name" value="WH_DNA-bd_sf"/>
</dbReference>
<dbReference type="SUPFAM" id="SSF46785">
    <property type="entry name" value="Winged helix' DNA-binding domain"/>
    <property type="match status" value="1"/>
</dbReference>
<organism evidence="1">
    <name type="scientific">uncultured Caudovirales phage</name>
    <dbReference type="NCBI Taxonomy" id="2100421"/>
    <lineage>
        <taxon>Viruses</taxon>
        <taxon>Duplodnaviria</taxon>
        <taxon>Heunggongvirae</taxon>
        <taxon>Uroviricota</taxon>
        <taxon>Caudoviricetes</taxon>
        <taxon>Peduoviridae</taxon>
        <taxon>Maltschvirus</taxon>
        <taxon>Maltschvirus maltsch</taxon>
    </lineage>
</organism>
<protein>
    <submittedName>
        <fullName evidence="1">Uncharacterized protein</fullName>
    </submittedName>
</protein>
<sequence>MTRTYAMMKLLEHGGLTRQELLEITGWTWRQVHSVLAHLSTNEKIIKDKKMWVLNAAKEIS</sequence>
<name>A0A6J7XKZ8_9CAUD</name>
<accession>A0A6J7XKZ8</accession>
<gene>
    <name evidence="1" type="ORF">UFOVP164_27</name>
</gene>